<keyword evidence="2" id="KW-1133">Transmembrane helix</keyword>
<accession>W0JIQ9</accession>
<dbReference type="eggNOG" id="arCOG06150">
    <property type="taxonomic scope" value="Archaea"/>
</dbReference>
<dbReference type="RefSeq" id="WP_049951824.1">
    <property type="nucleotide sequence ID" value="NZ_CP007055.1"/>
</dbReference>
<dbReference type="AlphaFoldDB" id="W0JIQ9"/>
<dbReference type="GO" id="GO:0000272">
    <property type="term" value="P:polysaccharide catabolic process"/>
    <property type="evidence" value="ECO:0007669"/>
    <property type="project" value="InterPro"/>
</dbReference>
<dbReference type="GO" id="GO:0030246">
    <property type="term" value="F:carbohydrate binding"/>
    <property type="evidence" value="ECO:0007669"/>
    <property type="project" value="InterPro"/>
</dbReference>
<proteinExistence type="predicted"/>
<evidence type="ECO:0000313" key="5">
    <source>
        <dbReference type="Proteomes" id="UP000019024"/>
    </source>
</evidence>
<dbReference type="OrthoDB" id="157640at2157"/>
<keyword evidence="2" id="KW-0472">Membrane</keyword>
<dbReference type="PATRIC" id="fig|797299.3.peg.421"/>
<evidence type="ECO:0000256" key="1">
    <source>
        <dbReference type="SAM" id="MobiDB-lite"/>
    </source>
</evidence>
<evidence type="ECO:0000256" key="2">
    <source>
        <dbReference type="SAM" id="Phobius"/>
    </source>
</evidence>
<organism evidence="4 5">
    <name type="scientific">Halostagnicola larsenii XH-48</name>
    <dbReference type="NCBI Taxonomy" id="797299"/>
    <lineage>
        <taxon>Archaea</taxon>
        <taxon>Methanobacteriati</taxon>
        <taxon>Methanobacteriota</taxon>
        <taxon>Stenosarchaea group</taxon>
        <taxon>Halobacteria</taxon>
        <taxon>Halobacteriales</taxon>
        <taxon>Natrialbaceae</taxon>
        <taxon>Halostagnicola</taxon>
    </lineage>
</organism>
<evidence type="ECO:0000259" key="3">
    <source>
        <dbReference type="Pfam" id="PF00963"/>
    </source>
</evidence>
<dbReference type="EMBL" id="CP007055">
    <property type="protein sequence ID" value="AHF98620.1"/>
    <property type="molecule type" value="Genomic_DNA"/>
</dbReference>
<sequence length="253" mass="26482">MVDDRTRTDHLRRVALALVIVLAAAGFAVGAVAGADQLAVLTPTPHSVDAAPGEEFTVNVAMVTDGGYGGEGVESVDFVAQYHPEYLEITDIETGPWLEQGEDTKIRSEQTIAHENGTAILEQWRDPVAGGATGNDRLATVTVEVAEDAPPGEAEIDFTETNVALERSYPLQVHGQNVSVTIDGENEPLGSFDHPEPDPDELESTQASDDGQNGGGASTDDADDSTPGFGGFAVIAAAIAGLVVVFLSTRGRR</sequence>
<protein>
    <submittedName>
        <fullName evidence="4">Cellulosome anchoring protein cohesin region</fullName>
    </submittedName>
</protein>
<name>W0JIQ9_9EURY</name>
<feature type="domain" description="Cohesin" evidence="3">
    <location>
        <begin position="46"/>
        <end position="161"/>
    </location>
</feature>
<keyword evidence="2" id="KW-0812">Transmembrane</keyword>
<feature type="transmembrane region" description="Helical" evidence="2">
    <location>
        <begin position="228"/>
        <end position="247"/>
    </location>
</feature>
<feature type="region of interest" description="Disordered" evidence="1">
    <location>
        <begin position="182"/>
        <end position="225"/>
    </location>
</feature>
<gene>
    <name evidence="4" type="ORF">HALLA_06910</name>
</gene>
<dbReference type="InterPro" id="IPR008965">
    <property type="entry name" value="CBM2/CBM3_carb-bd_dom_sf"/>
</dbReference>
<dbReference type="InterPro" id="IPR002102">
    <property type="entry name" value="Cohesin_dom"/>
</dbReference>
<dbReference type="Gene3D" id="2.60.40.680">
    <property type="match status" value="1"/>
</dbReference>
<dbReference type="GeneID" id="25144219"/>
<reference evidence="4 5" key="1">
    <citation type="submission" date="2014-01" db="EMBL/GenBank/DDBJ databases">
        <authorList>
            <consortium name="DOE Joint Genome Institute"/>
            <person name="Anderson I."/>
            <person name="Huntemann M."/>
            <person name="Han J."/>
            <person name="Chen A."/>
            <person name="Kyrpides N."/>
            <person name="Mavromatis K."/>
            <person name="Markowitz V."/>
            <person name="Palaniappan K."/>
            <person name="Ivanova N."/>
            <person name="Schaumberg A."/>
            <person name="Pati A."/>
            <person name="Liolios K."/>
            <person name="Nordberg H.P."/>
            <person name="Cantor M.N."/>
            <person name="Hua S.X."/>
            <person name="Woyke T."/>
        </authorList>
    </citation>
    <scope>NUCLEOTIDE SEQUENCE [LARGE SCALE GENOMIC DNA]</scope>
    <source>
        <strain evidence="4 5">XH-48</strain>
    </source>
</reference>
<keyword evidence="5" id="KW-1185">Reference proteome</keyword>
<dbReference type="Proteomes" id="UP000019024">
    <property type="component" value="Chromosome"/>
</dbReference>
<dbReference type="HOGENOM" id="CLU_073774_0_0_2"/>
<evidence type="ECO:0000313" key="4">
    <source>
        <dbReference type="EMBL" id="AHF98620.1"/>
    </source>
</evidence>
<dbReference type="Pfam" id="PF00963">
    <property type="entry name" value="Cohesin"/>
    <property type="match status" value="1"/>
</dbReference>
<dbReference type="SUPFAM" id="SSF49384">
    <property type="entry name" value="Carbohydrate-binding domain"/>
    <property type="match status" value="1"/>
</dbReference>
<dbReference type="KEGG" id="hlr:HALLA_06910"/>